<dbReference type="CDD" id="cd07438">
    <property type="entry name" value="PHP_HisPPase_AMP"/>
    <property type="match status" value="1"/>
</dbReference>
<accession>A0A926D9J2</accession>
<dbReference type="AlphaFoldDB" id="A0A926D9J2"/>
<dbReference type="PANTHER" id="PTHR42924">
    <property type="entry name" value="EXONUCLEASE"/>
    <property type="match status" value="1"/>
</dbReference>
<organism evidence="2 3">
    <name type="scientific">Yeguia hominis</name>
    <dbReference type="NCBI Taxonomy" id="2763662"/>
    <lineage>
        <taxon>Bacteria</taxon>
        <taxon>Bacillati</taxon>
        <taxon>Bacillota</taxon>
        <taxon>Clostridia</taxon>
        <taxon>Eubacteriales</taxon>
        <taxon>Yeguiaceae</taxon>
        <taxon>Yeguia</taxon>
    </lineage>
</organism>
<dbReference type="InterPro" id="IPR052018">
    <property type="entry name" value="PHP_domain"/>
</dbReference>
<dbReference type="RefSeq" id="WP_249319470.1">
    <property type="nucleotide sequence ID" value="NZ_JACRSN010000009.1"/>
</dbReference>
<gene>
    <name evidence="2" type="ORF">IAG03_07310</name>
</gene>
<dbReference type="SMART" id="SM00481">
    <property type="entry name" value="POLIIIAc"/>
    <property type="match status" value="1"/>
</dbReference>
<dbReference type="InterPro" id="IPR004013">
    <property type="entry name" value="PHP_dom"/>
</dbReference>
<reference evidence="2" key="1">
    <citation type="submission" date="2020-08" db="EMBL/GenBank/DDBJ databases">
        <title>Genome public.</title>
        <authorList>
            <person name="Liu C."/>
            <person name="Sun Q."/>
        </authorList>
    </citation>
    <scope>NUCLEOTIDE SEQUENCE</scope>
    <source>
        <strain evidence="2">NSJ-40</strain>
    </source>
</reference>
<evidence type="ECO:0000259" key="1">
    <source>
        <dbReference type="SMART" id="SM00481"/>
    </source>
</evidence>
<dbReference type="EMBL" id="JACRSN010000009">
    <property type="protein sequence ID" value="MBC8533814.1"/>
    <property type="molecule type" value="Genomic_DNA"/>
</dbReference>
<dbReference type="InterPro" id="IPR016195">
    <property type="entry name" value="Pol/histidinol_Pase-like"/>
</dbReference>
<dbReference type="GO" id="GO:0035312">
    <property type="term" value="F:5'-3' DNA exonuclease activity"/>
    <property type="evidence" value="ECO:0007669"/>
    <property type="project" value="TreeGrafter"/>
</dbReference>
<feature type="domain" description="Polymerase/histidinol phosphatase N-terminal" evidence="1">
    <location>
        <begin position="8"/>
        <end position="73"/>
    </location>
</feature>
<comment type="caution">
    <text evidence="2">The sequence shown here is derived from an EMBL/GenBank/DDBJ whole genome shotgun (WGS) entry which is preliminary data.</text>
</comment>
<evidence type="ECO:0000313" key="2">
    <source>
        <dbReference type="EMBL" id="MBC8533814.1"/>
    </source>
</evidence>
<dbReference type="Pfam" id="PF02811">
    <property type="entry name" value="PHP"/>
    <property type="match status" value="1"/>
</dbReference>
<proteinExistence type="predicted"/>
<protein>
    <submittedName>
        <fullName evidence="2">PHP domain-containing protein</fullName>
    </submittedName>
</protein>
<dbReference type="Gene3D" id="1.10.150.650">
    <property type="match status" value="1"/>
</dbReference>
<keyword evidence="3" id="KW-1185">Reference proteome</keyword>
<dbReference type="SUPFAM" id="SSF89550">
    <property type="entry name" value="PHP domain-like"/>
    <property type="match status" value="1"/>
</dbReference>
<dbReference type="Gene3D" id="3.20.20.140">
    <property type="entry name" value="Metal-dependent hydrolases"/>
    <property type="match status" value="1"/>
</dbReference>
<dbReference type="GO" id="GO:0004534">
    <property type="term" value="F:5'-3' RNA exonuclease activity"/>
    <property type="evidence" value="ECO:0007669"/>
    <property type="project" value="TreeGrafter"/>
</dbReference>
<dbReference type="PANTHER" id="PTHR42924:SF3">
    <property type="entry name" value="POLYMERASE_HISTIDINOL PHOSPHATASE N-TERMINAL DOMAIN-CONTAINING PROTEIN"/>
    <property type="match status" value="1"/>
</dbReference>
<name>A0A926D9J2_9FIRM</name>
<evidence type="ECO:0000313" key="3">
    <source>
        <dbReference type="Proteomes" id="UP000651482"/>
    </source>
</evidence>
<dbReference type="InterPro" id="IPR003141">
    <property type="entry name" value="Pol/His_phosphatase_N"/>
</dbReference>
<sequence>MEQEQWHADLHCHTKLSDGSVSIEDLILLAKQQKLSAIAVTDHDTFAGATRAKILGERQGVEVFPGAEFSAYDRTRNRKVHILCYCCTFPDRLEGLCKQIGDSRRKAANIMLQKLQRIYPIPIEMVLRRAQGSTTIYKQHMMHALMDAGYADSIFGPVFQKLFHPRCGLAYSPISYPDVYEVITQIHNAGGLAVLAHPAHYNSYDLLLELTEQKLLDGIEVWHASANEQDTADFLELAQKKHLLATGGTDFHGMYRGKPMPLGSYRTPDFTLEQLRKIQRKQK</sequence>
<dbReference type="Proteomes" id="UP000651482">
    <property type="component" value="Unassembled WGS sequence"/>
</dbReference>